<accession>V7PK13</accession>
<keyword evidence="2" id="KW-0812">Transmembrane</keyword>
<name>V7PK13_PLAYE</name>
<dbReference type="Proteomes" id="UP000018538">
    <property type="component" value="Unassembled WGS sequence"/>
</dbReference>
<evidence type="ECO:0008006" key="5">
    <source>
        <dbReference type="Google" id="ProtNLM"/>
    </source>
</evidence>
<gene>
    <name evidence="3" type="ORF">YYC_02853</name>
</gene>
<feature type="region of interest" description="Disordered" evidence="1">
    <location>
        <begin position="517"/>
        <end position="541"/>
    </location>
</feature>
<dbReference type="InterPro" id="IPR006477">
    <property type="entry name" value="Yir_bir_cir"/>
</dbReference>
<feature type="transmembrane region" description="Helical" evidence="2">
    <location>
        <begin position="583"/>
        <end position="601"/>
    </location>
</feature>
<proteinExistence type="predicted"/>
<evidence type="ECO:0000256" key="2">
    <source>
        <dbReference type="SAM" id="Phobius"/>
    </source>
</evidence>
<evidence type="ECO:0000256" key="1">
    <source>
        <dbReference type="SAM" id="MobiDB-lite"/>
    </source>
</evidence>
<reference evidence="3 4" key="1">
    <citation type="submission" date="2013-11" db="EMBL/GenBank/DDBJ databases">
        <title>The Genome Sequence of Plasmodium yoelii 17X.</title>
        <authorList>
            <consortium name="The Broad Institute Genomics Platform"/>
            <consortium name="The Broad Institute Genome Sequencing Center for Infectious Disease"/>
            <person name="Neafsey D."/>
            <person name="Adams J."/>
            <person name="Walker B."/>
            <person name="Young S.K."/>
            <person name="Zeng Q."/>
            <person name="Gargeya S."/>
            <person name="Fitzgerald M."/>
            <person name="Haas B."/>
            <person name="Abouelleil A."/>
            <person name="Alvarado L."/>
            <person name="Chapman S.B."/>
            <person name="Gainer-Dewar J."/>
            <person name="Goldberg J."/>
            <person name="Griggs A."/>
            <person name="Gujja S."/>
            <person name="Hansen M."/>
            <person name="Howarth C."/>
            <person name="Imamovic A."/>
            <person name="Ireland A."/>
            <person name="Larimer J."/>
            <person name="McCowan C."/>
            <person name="Murphy C."/>
            <person name="Pearson M."/>
            <person name="Poon T.W."/>
            <person name="Priest M."/>
            <person name="Roberts A."/>
            <person name="Saif S."/>
            <person name="Shea T."/>
            <person name="Sykes S."/>
            <person name="Wortman J."/>
            <person name="Nusbaum C."/>
            <person name="Birren B."/>
        </authorList>
    </citation>
    <scope>NUCLEOTIDE SEQUENCE [LARGE SCALE GENOMIC DNA]</scope>
    <source>
        <strain evidence="3 4">17X</strain>
    </source>
</reference>
<organism evidence="3 4">
    <name type="scientific">Plasmodium yoelii 17X</name>
    <dbReference type="NCBI Taxonomy" id="1323249"/>
    <lineage>
        <taxon>Eukaryota</taxon>
        <taxon>Sar</taxon>
        <taxon>Alveolata</taxon>
        <taxon>Apicomplexa</taxon>
        <taxon>Aconoidasida</taxon>
        <taxon>Haemosporida</taxon>
        <taxon>Plasmodiidae</taxon>
        <taxon>Plasmodium</taxon>
        <taxon>Plasmodium (Vinckeia)</taxon>
    </lineage>
</organism>
<evidence type="ECO:0000313" key="3">
    <source>
        <dbReference type="EMBL" id="ETB59335.1"/>
    </source>
</evidence>
<dbReference type="EMBL" id="KI635766">
    <property type="protein sequence ID" value="ETB59335.1"/>
    <property type="molecule type" value="Genomic_DNA"/>
</dbReference>
<dbReference type="AlphaFoldDB" id="V7PK13"/>
<dbReference type="NCBIfam" id="TIGR01590">
    <property type="entry name" value="yir-bir-cir_Pla"/>
    <property type="match status" value="2"/>
</dbReference>
<keyword evidence="2" id="KW-0472">Membrane</keyword>
<dbReference type="Pfam" id="PF06022">
    <property type="entry name" value="Cir_Bir_Yir"/>
    <property type="match status" value="2"/>
</dbReference>
<evidence type="ECO:0000313" key="4">
    <source>
        <dbReference type="Proteomes" id="UP000018538"/>
    </source>
</evidence>
<keyword evidence="4" id="KW-1185">Reference proteome</keyword>
<sequence length="623" mass="72273">MNKEVCKRFENVWKDFPDELTNEEYQFKGDKFLNTYCDSNTCDGDIEKISAGCLYLLNEFFKDSSVFQSVAKNNTNIVEYIIIWLSYMLNLKKNNGSDSLTYFYTTTISNDKYQKSIDKVGDCNNYKDLIDKKKYFLGIDKNVISNLYDAFKSLCKMYTEFDESTSNCTNCSQYAKTFAEKYEELNKKLNISNNSSYKQLLYTLSNDYINLKNNCKNGSSLPEIETSIFALISEDTSSSSIGNILISVFSILVAITFFGGISYKRKNKKYKEENESLIYDPKRVIISGICTTFDTLRKIFPDELISGEYYIKSGPSKKYCPNEGCNKYIDKINGYCLWLFNQLYKDKIDFSNNANYHMNIITYIFGWLSYKLNQKTQNGITKLSEFYNKYMENFNVYKKPIDGVTEYNNYIELINKNKELMDIDINVMSKFYDAFNNLCKMYNELSMTTNNKGEEYLKYVENFAKNYNDLIDENFNDTKDNLFKQVLYVALNDYNYIKSTLSEDSIRNRIPELPKEKKTQIPLSSNGGQLDEASTEMTESSSETEVLSSKIKVSGSETDVLILKPEVSESETILSSSLVKNKLIIVLPILVAIPIFLGISYKYSLFGFRKRAQKQYLRERLKK</sequence>
<feature type="transmembrane region" description="Helical" evidence="2">
    <location>
        <begin position="241"/>
        <end position="261"/>
    </location>
</feature>
<keyword evidence="2" id="KW-1133">Transmembrane helix</keyword>
<protein>
    <recommendedName>
        <fullName evidence="5">YIR protein</fullName>
    </recommendedName>
</protein>